<feature type="transmembrane region" description="Helical" evidence="8">
    <location>
        <begin position="158"/>
        <end position="180"/>
    </location>
</feature>
<keyword evidence="7 8" id="KW-0472">Membrane</keyword>
<comment type="similarity">
    <text evidence="2">Belongs to the tellurite-resistance/dicarboxylate transporter (TDT) family.</text>
</comment>
<keyword evidence="5 8" id="KW-0812">Transmembrane</keyword>
<dbReference type="CDD" id="cd09320">
    <property type="entry name" value="TDT_like_2"/>
    <property type="match status" value="1"/>
</dbReference>
<dbReference type="Pfam" id="PF03595">
    <property type="entry name" value="SLAC1"/>
    <property type="match status" value="1"/>
</dbReference>
<feature type="transmembrane region" description="Helical" evidence="8">
    <location>
        <begin position="333"/>
        <end position="351"/>
    </location>
</feature>
<evidence type="ECO:0000256" key="2">
    <source>
        <dbReference type="ARBA" id="ARBA00008566"/>
    </source>
</evidence>
<feature type="transmembrane region" description="Helical" evidence="8">
    <location>
        <begin position="51"/>
        <end position="69"/>
    </location>
</feature>
<dbReference type="Gene3D" id="1.50.10.150">
    <property type="entry name" value="Voltage-dependent anion channel"/>
    <property type="match status" value="1"/>
</dbReference>
<keyword evidence="3" id="KW-0813">Transport</keyword>
<dbReference type="InterPro" id="IPR051629">
    <property type="entry name" value="Sulfite_efflux_TDT"/>
</dbReference>
<dbReference type="Proteomes" id="UP000269019">
    <property type="component" value="Chromosome"/>
</dbReference>
<accession>A0A3G6J6M2</accession>
<feature type="transmembrane region" description="Helical" evidence="8">
    <location>
        <begin position="363"/>
        <end position="387"/>
    </location>
</feature>
<keyword evidence="10" id="KW-1185">Reference proteome</keyword>
<dbReference type="GO" id="GO:0055085">
    <property type="term" value="P:transmembrane transport"/>
    <property type="evidence" value="ECO:0007669"/>
    <property type="project" value="InterPro"/>
</dbReference>
<comment type="subcellular location">
    <subcellularLocation>
        <location evidence="1">Cell membrane</location>
        <topology evidence="1">Multi-pass membrane protein</topology>
    </subcellularLocation>
</comment>
<organism evidence="9 10">
    <name type="scientific">Corynebacterium choanae</name>
    <dbReference type="NCBI Taxonomy" id="1862358"/>
    <lineage>
        <taxon>Bacteria</taxon>
        <taxon>Bacillati</taxon>
        <taxon>Actinomycetota</taxon>
        <taxon>Actinomycetes</taxon>
        <taxon>Mycobacteriales</taxon>
        <taxon>Corynebacteriaceae</taxon>
        <taxon>Corynebacterium</taxon>
    </lineage>
</organism>
<evidence type="ECO:0000256" key="8">
    <source>
        <dbReference type="SAM" id="Phobius"/>
    </source>
</evidence>
<feature type="transmembrane region" description="Helical" evidence="8">
    <location>
        <begin position="255"/>
        <end position="278"/>
    </location>
</feature>
<evidence type="ECO:0000256" key="3">
    <source>
        <dbReference type="ARBA" id="ARBA00022448"/>
    </source>
</evidence>
<keyword evidence="4" id="KW-1003">Cell membrane</keyword>
<keyword evidence="6 8" id="KW-1133">Transmembrane helix</keyword>
<evidence type="ECO:0000256" key="6">
    <source>
        <dbReference type="ARBA" id="ARBA00022989"/>
    </source>
</evidence>
<feature type="transmembrane region" description="Helical" evidence="8">
    <location>
        <begin position="122"/>
        <end position="146"/>
    </location>
</feature>
<dbReference type="GO" id="GO:0005886">
    <property type="term" value="C:plasma membrane"/>
    <property type="evidence" value="ECO:0007669"/>
    <property type="project" value="UniProtKB-SubCell"/>
</dbReference>
<gene>
    <name evidence="9" type="ORF">CCHOA_00695</name>
</gene>
<evidence type="ECO:0000313" key="10">
    <source>
        <dbReference type="Proteomes" id="UP000269019"/>
    </source>
</evidence>
<dbReference type="AlphaFoldDB" id="A0A3G6J6M2"/>
<dbReference type="KEGG" id="ccho:CCHOA_00695"/>
<evidence type="ECO:0000256" key="7">
    <source>
        <dbReference type="ARBA" id="ARBA00023136"/>
    </source>
</evidence>
<evidence type="ECO:0000256" key="4">
    <source>
        <dbReference type="ARBA" id="ARBA00022475"/>
    </source>
</evidence>
<feature type="transmembrane region" description="Helical" evidence="8">
    <location>
        <begin position="219"/>
        <end position="243"/>
    </location>
</feature>
<evidence type="ECO:0000313" key="9">
    <source>
        <dbReference type="EMBL" id="AZA12568.1"/>
    </source>
</evidence>
<dbReference type="InterPro" id="IPR038665">
    <property type="entry name" value="Voltage-dep_anion_channel_sf"/>
</dbReference>
<reference evidence="9 10" key="1">
    <citation type="submission" date="2018-11" db="EMBL/GenBank/DDBJ databases">
        <authorList>
            <person name="Kleinhagauer T."/>
            <person name="Glaeser S.P."/>
            <person name="Spergser J."/>
            <person name="Ruckert C."/>
            <person name="Kaempfer P."/>
            <person name="Busse H.-J."/>
        </authorList>
    </citation>
    <scope>NUCLEOTIDE SEQUENCE [LARGE SCALE GENOMIC DNA]</scope>
    <source>
        <strain evidence="9 10">200CH</strain>
    </source>
</reference>
<dbReference type="PANTHER" id="PTHR31686:SF1">
    <property type="entry name" value="SULFITE EFFLUX PUMP SSU1"/>
    <property type="match status" value="1"/>
</dbReference>
<dbReference type="RefSeq" id="WP_206425803.1">
    <property type="nucleotide sequence ID" value="NZ_CP033896.1"/>
</dbReference>
<feature type="transmembrane region" description="Helical" evidence="8">
    <location>
        <begin position="81"/>
        <end position="102"/>
    </location>
</feature>
<dbReference type="PANTHER" id="PTHR31686">
    <property type="match status" value="1"/>
</dbReference>
<dbReference type="EMBL" id="CP033896">
    <property type="protein sequence ID" value="AZA12568.1"/>
    <property type="molecule type" value="Genomic_DNA"/>
</dbReference>
<evidence type="ECO:0000256" key="1">
    <source>
        <dbReference type="ARBA" id="ARBA00004651"/>
    </source>
</evidence>
<feature type="transmembrane region" description="Helical" evidence="8">
    <location>
        <begin position="298"/>
        <end position="321"/>
    </location>
</feature>
<proteinExistence type="inferred from homology"/>
<sequence length="396" mass="41835">MNKLHKNADQSTGSVVGDGYGDNVTESILSGATINRTGRPSRPPSQVPPAGPVWFGSTMGTGILSTLLFNHQHHVGLFAPLSLVMLVIGWVLLVGLSVAFAVRCVRNPAIIRPVICEPTMSPAWGMVAMGYLAVGSATYTVLPAFFPATQSIVDDIDLVMWLIGTTLGVITAIGFAAVLMRGNVGDPTPVWGLPLVPPTVSATTGAIQVPHLPNVTAQIVMLTVSVGCFFVALALGMAVFIVAYEHAWRRARLPLAASAASCIPLGIVGQSTAAAQALSSQAQLLSIPAIRPALQEMANYYGVVVLTLGVPLLAWAIYTTVRGWYLRMPFSPGWWATTFPIGTLCLGAHLLAGGSGHPAWDWISFVLLLLLCTTWSISALASVWAVIAHLRREQAA</sequence>
<dbReference type="InterPro" id="IPR004695">
    <property type="entry name" value="SLAC1/Mae1/Ssu1/TehA"/>
</dbReference>
<evidence type="ECO:0000256" key="5">
    <source>
        <dbReference type="ARBA" id="ARBA00022692"/>
    </source>
</evidence>
<name>A0A3G6J6M2_9CORY</name>
<protein>
    <submittedName>
        <fullName evidence="9">C4-dicarboxylate transporter/malic acid transport protein</fullName>
    </submittedName>
</protein>